<protein>
    <submittedName>
        <fullName evidence="1">Uncharacterized protein</fullName>
    </submittedName>
</protein>
<dbReference type="EMBL" id="JAHRIQ010060049">
    <property type="protein sequence ID" value="MEQ2240967.1"/>
    <property type="molecule type" value="Genomic_DNA"/>
</dbReference>
<proteinExistence type="predicted"/>
<keyword evidence="2" id="KW-1185">Reference proteome</keyword>
<sequence>MSYPIETGRSWEEKQNLPRLQHGPPWISSQVIGLQIRSLPPPLLSHPTLCIPIFLHRAFLSSANRRQYELNI</sequence>
<evidence type="ECO:0000313" key="2">
    <source>
        <dbReference type="Proteomes" id="UP001482620"/>
    </source>
</evidence>
<evidence type="ECO:0000313" key="1">
    <source>
        <dbReference type="EMBL" id="MEQ2240967.1"/>
    </source>
</evidence>
<accession>A0ABV0UB63</accession>
<dbReference type="Proteomes" id="UP001482620">
    <property type="component" value="Unassembled WGS sequence"/>
</dbReference>
<reference evidence="1 2" key="1">
    <citation type="submission" date="2021-06" db="EMBL/GenBank/DDBJ databases">
        <authorList>
            <person name="Palmer J.M."/>
        </authorList>
    </citation>
    <scope>NUCLEOTIDE SEQUENCE [LARGE SCALE GENOMIC DNA]</scope>
    <source>
        <strain evidence="2">if_2019</strain>
        <tissue evidence="1">Muscle</tissue>
    </source>
</reference>
<organism evidence="1 2">
    <name type="scientific">Ilyodon furcidens</name>
    <name type="common">goldbreast splitfin</name>
    <dbReference type="NCBI Taxonomy" id="33524"/>
    <lineage>
        <taxon>Eukaryota</taxon>
        <taxon>Metazoa</taxon>
        <taxon>Chordata</taxon>
        <taxon>Craniata</taxon>
        <taxon>Vertebrata</taxon>
        <taxon>Euteleostomi</taxon>
        <taxon>Actinopterygii</taxon>
        <taxon>Neopterygii</taxon>
        <taxon>Teleostei</taxon>
        <taxon>Neoteleostei</taxon>
        <taxon>Acanthomorphata</taxon>
        <taxon>Ovalentaria</taxon>
        <taxon>Atherinomorphae</taxon>
        <taxon>Cyprinodontiformes</taxon>
        <taxon>Goodeidae</taxon>
        <taxon>Ilyodon</taxon>
    </lineage>
</organism>
<name>A0ABV0UB63_9TELE</name>
<gene>
    <name evidence="1" type="ORF">ILYODFUR_020525</name>
</gene>
<comment type="caution">
    <text evidence="1">The sequence shown here is derived from an EMBL/GenBank/DDBJ whole genome shotgun (WGS) entry which is preliminary data.</text>
</comment>